<evidence type="ECO:0000313" key="2">
    <source>
        <dbReference type="EMBL" id="TDK55953.1"/>
    </source>
</evidence>
<name>A0A4R5VIC4_9BACI</name>
<reference evidence="1" key="2">
    <citation type="submission" date="2023-08" db="EMBL/GenBank/DDBJ databases">
        <title>Nitrogen cycling bacteria in agricultural field soils.</title>
        <authorList>
            <person name="Jang J."/>
        </authorList>
    </citation>
    <scope>NUCLEOTIDE SEQUENCE</scope>
    <source>
        <strain evidence="1">PS3-36</strain>
    </source>
</reference>
<proteinExistence type="predicted"/>
<organism evidence="2 3">
    <name type="scientific">Bacillus salipaludis</name>
    <dbReference type="NCBI Taxonomy" id="2547811"/>
    <lineage>
        <taxon>Bacteria</taxon>
        <taxon>Bacillati</taxon>
        <taxon>Bacillota</taxon>
        <taxon>Bacilli</taxon>
        <taxon>Bacillales</taxon>
        <taxon>Bacillaceae</taxon>
        <taxon>Bacillus</taxon>
    </lineage>
</organism>
<comment type="caution">
    <text evidence="2">The sequence shown here is derived from an EMBL/GenBank/DDBJ whole genome shotgun (WGS) entry which is preliminary data.</text>
</comment>
<dbReference type="Proteomes" id="UP000295132">
    <property type="component" value="Unassembled WGS sequence"/>
</dbReference>
<protein>
    <submittedName>
        <fullName evidence="2">Uncharacterized protein</fullName>
    </submittedName>
</protein>
<reference evidence="2 3" key="1">
    <citation type="submission" date="2019-03" db="EMBL/GenBank/DDBJ databases">
        <title>Bacillus niacini sp. nov. a Nicotinate-Metabolizing Mesophile Isolated from Soil.</title>
        <authorList>
            <person name="Zhang G."/>
        </authorList>
    </citation>
    <scope>NUCLEOTIDE SEQUENCE [LARGE SCALE GENOMIC DNA]</scope>
    <source>
        <strain evidence="2 3">WN066</strain>
    </source>
</reference>
<dbReference type="Proteomes" id="UP001178888">
    <property type="component" value="Unassembled WGS sequence"/>
</dbReference>
<dbReference type="EMBL" id="SMYO01000029">
    <property type="protein sequence ID" value="TDK55953.1"/>
    <property type="molecule type" value="Genomic_DNA"/>
</dbReference>
<evidence type="ECO:0000313" key="1">
    <source>
        <dbReference type="EMBL" id="MDQ6600592.1"/>
    </source>
</evidence>
<gene>
    <name evidence="2" type="ORF">E2K98_28075</name>
    <name evidence="1" type="ORF">RCG21_30580</name>
</gene>
<keyword evidence="4" id="KW-1185">Reference proteome</keyword>
<sequence>MFKKAIILVVLSSILVALLFVKVHTANPVNNSISKGNGSSQYITKEYKITNIKGNNYYGKGDNGTGIRFSSKNIVSGEKIKVHDEVICYFEKDNLGKGIVKVEKK</sequence>
<evidence type="ECO:0000313" key="4">
    <source>
        <dbReference type="Proteomes" id="UP001178888"/>
    </source>
</evidence>
<accession>A0A4R5VIC4</accession>
<dbReference type="RefSeq" id="WP_133340015.1">
    <property type="nucleotide sequence ID" value="NZ_JAVGVR010000001.1"/>
</dbReference>
<dbReference type="EMBL" id="JAVGVR010000001">
    <property type="protein sequence ID" value="MDQ6600592.1"/>
    <property type="molecule type" value="Genomic_DNA"/>
</dbReference>
<evidence type="ECO:0000313" key="3">
    <source>
        <dbReference type="Proteomes" id="UP000295132"/>
    </source>
</evidence>
<dbReference type="AlphaFoldDB" id="A0A4R5VIC4"/>